<dbReference type="Pfam" id="PF18914">
    <property type="entry name" value="DUF5666"/>
    <property type="match status" value="2"/>
</dbReference>
<dbReference type="Proteomes" id="UP001156641">
    <property type="component" value="Unassembled WGS sequence"/>
</dbReference>
<feature type="region of interest" description="Disordered" evidence="1">
    <location>
        <begin position="349"/>
        <end position="428"/>
    </location>
</feature>
<evidence type="ECO:0000256" key="2">
    <source>
        <dbReference type="SAM" id="SignalP"/>
    </source>
</evidence>
<proteinExistence type="predicted"/>
<accession>A0ABQ6AAN9</accession>
<sequence length="428" mass="42937">MNVLPQTRIKASRCAGMFPLGLALALLWACAVVLPAPARAQTSETGGIGGTGISAGTGGIGGTGISAGTGGIGGTGIARSGMPVTGYGPIQAFGSVFVNGREYAIDGRTLVMIDGAPATVSALRVGDIANVRGVITTARGGYAREIAIVHPIIGQVTDIAPDGASATVLGQHVVAPPGQTPFAGITPGALVAVSALPRPSGDWVAQRITRLPPGNHFQLAAVVTSLAPGRLAVAGTSILAQPSLTARLSAGERVIVSGSLSAQGLRADTALPAPVALGQPGGVVEVRGYFQTNAKGQLVTADGLLASGAPAGLHLNGQNLVEIQGELTAADSISIDLIDTEMLDAEDWTGAPASRAGPAVATPQRGEEPAEDLQKPETGVKPASQKPDASDVNRAPETGPEHTVPEVETPDIEAPDVETPEIESPSKD</sequence>
<name>A0ABQ6AAN9_9PROT</name>
<dbReference type="InterPro" id="IPR043724">
    <property type="entry name" value="DUF5666"/>
</dbReference>
<feature type="compositionally biased region" description="Acidic residues" evidence="1">
    <location>
        <begin position="408"/>
        <end position="421"/>
    </location>
</feature>
<evidence type="ECO:0000256" key="1">
    <source>
        <dbReference type="SAM" id="MobiDB-lite"/>
    </source>
</evidence>
<evidence type="ECO:0000259" key="3">
    <source>
        <dbReference type="Pfam" id="PF18914"/>
    </source>
</evidence>
<keyword evidence="2" id="KW-0732">Signal</keyword>
<comment type="caution">
    <text evidence="4">The sequence shown here is derived from an EMBL/GenBank/DDBJ whole genome shotgun (WGS) entry which is preliminary data.</text>
</comment>
<gene>
    <name evidence="4" type="ORF">GCM10010909_31560</name>
</gene>
<dbReference type="RefSeq" id="WP_284259319.1">
    <property type="nucleotide sequence ID" value="NZ_BSOS01000090.1"/>
</dbReference>
<evidence type="ECO:0000313" key="5">
    <source>
        <dbReference type="Proteomes" id="UP001156641"/>
    </source>
</evidence>
<feature type="signal peptide" evidence="2">
    <location>
        <begin position="1"/>
        <end position="40"/>
    </location>
</feature>
<feature type="domain" description="DUF5666" evidence="3">
    <location>
        <begin position="154"/>
        <end position="208"/>
    </location>
</feature>
<reference evidence="5" key="1">
    <citation type="journal article" date="2019" name="Int. J. Syst. Evol. Microbiol.">
        <title>The Global Catalogue of Microorganisms (GCM) 10K type strain sequencing project: providing services to taxonomists for standard genome sequencing and annotation.</title>
        <authorList>
            <consortium name="The Broad Institute Genomics Platform"/>
            <consortium name="The Broad Institute Genome Sequencing Center for Infectious Disease"/>
            <person name="Wu L."/>
            <person name="Ma J."/>
        </authorList>
    </citation>
    <scope>NUCLEOTIDE SEQUENCE [LARGE SCALE GENOMIC DNA]</scope>
    <source>
        <strain evidence="5">NBRC 112502</strain>
    </source>
</reference>
<feature type="chain" id="PRO_5046141994" description="DUF5666 domain-containing protein" evidence="2">
    <location>
        <begin position="41"/>
        <end position="428"/>
    </location>
</feature>
<feature type="compositionally biased region" description="Basic and acidic residues" evidence="1">
    <location>
        <begin position="365"/>
        <end position="375"/>
    </location>
</feature>
<organism evidence="4 5">
    <name type="scientific">Acidocella aquatica</name>
    <dbReference type="NCBI Taxonomy" id="1922313"/>
    <lineage>
        <taxon>Bacteria</taxon>
        <taxon>Pseudomonadati</taxon>
        <taxon>Pseudomonadota</taxon>
        <taxon>Alphaproteobacteria</taxon>
        <taxon>Acetobacterales</taxon>
        <taxon>Acidocellaceae</taxon>
        <taxon>Acidocella</taxon>
    </lineage>
</organism>
<keyword evidence="5" id="KW-1185">Reference proteome</keyword>
<feature type="domain" description="DUF5666" evidence="3">
    <location>
        <begin position="88"/>
        <end position="146"/>
    </location>
</feature>
<evidence type="ECO:0000313" key="4">
    <source>
        <dbReference type="EMBL" id="GLR68475.1"/>
    </source>
</evidence>
<protein>
    <recommendedName>
        <fullName evidence="3">DUF5666 domain-containing protein</fullName>
    </recommendedName>
</protein>
<dbReference type="EMBL" id="BSOS01000090">
    <property type="protein sequence ID" value="GLR68475.1"/>
    <property type="molecule type" value="Genomic_DNA"/>
</dbReference>